<dbReference type="InterPro" id="IPR020821">
    <property type="entry name" value="ENPP1-3/EXOG-like_nuc-like"/>
</dbReference>
<evidence type="ECO:0000256" key="11">
    <source>
        <dbReference type="ARBA" id="ARBA00023157"/>
    </source>
</evidence>
<feature type="domain" description="ENPP1-3/EXOG-like endonuclease/phosphodiesterase" evidence="15">
    <location>
        <begin position="71"/>
        <end position="282"/>
    </location>
</feature>
<dbReference type="FunFam" id="3.40.570.10:FF:000002">
    <property type="entry name" value="Endonuclease G, mitochondrial"/>
    <property type="match status" value="1"/>
</dbReference>
<evidence type="ECO:0000256" key="7">
    <source>
        <dbReference type="ARBA" id="ARBA00022801"/>
    </source>
</evidence>
<keyword evidence="6 14" id="KW-0255">Endonuclease</keyword>
<dbReference type="InterPro" id="IPR018524">
    <property type="entry name" value="DNA/RNA_endonuclease_AS"/>
</dbReference>
<proteinExistence type="inferred from homology"/>
<dbReference type="GO" id="GO:0000014">
    <property type="term" value="F:single-stranded DNA endodeoxyribonuclease activity"/>
    <property type="evidence" value="ECO:0007669"/>
    <property type="project" value="TreeGrafter"/>
</dbReference>
<dbReference type="SMART" id="SM00892">
    <property type="entry name" value="Endonuclease_NS"/>
    <property type="match status" value="1"/>
</dbReference>
<protein>
    <recommendedName>
        <fullName evidence="14">Endonuclease</fullName>
        <ecNumber evidence="14">3.1.30.-</ecNumber>
    </recommendedName>
</protein>
<dbReference type="GO" id="GO:0046872">
    <property type="term" value="F:metal ion binding"/>
    <property type="evidence" value="ECO:0007669"/>
    <property type="project" value="UniProtKB-KW"/>
</dbReference>
<evidence type="ECO:0000259" key="16">
    <source>
        <dbReference type="SMART" id="SM00892"/>
    </source>
</evidence>
<dbReference type="GO" id="GO:0005634">
    <property type="term" value="C:nucleus"/>
    <property type="evidence" value="ECO:0007669"/>
    <property type="project" value="TreeGrafter"/>
</dbReference>
<comment type="subcellular location">
    <subcellularLocation>
        <location evidence="2">Mitochondrion</location>
    </subcellularLocation>
</comment>
<gene>
    <name evidence="17" type="ORF">PMEA_00022735</name>
</gene>
<accession>A0AAU9XEG6</accession>
<evidence type="ECO:0000256" key="8">
    <source>
        <dbReference type="ARBA" id="ARBA00022842"/>
    </source>
</evidence>
<comment type="caution">
    <text evidence="17">The sequence shown here is derived from an EMBL/GenBank/DDBJ whole genome shotgun (WGS) entry which is preliminary data.</text>
</comment>
<keyword evidence="4 14" id="KW-0540">Nuclease</keyword>
<dbReference type="GO" id="GO:0004521">
    <property type="term" value="F:RNA endonuclease activity"/>
    <property type="evidence" value="ECO:0007669"/>
    <property type="project" value="TreeGrafter"/>
</dbReference>
<dbReference type="AlphaFoldDB" id="A0AAU9XEG6"/>
<sequence length="295" mass="33599">MHRLVIPALSVVSFGIGGTLGTFYERKKLHYGVFSMVQAKTNQHDTVDGPGSRMSEIMRFGYPGFENIKAKDDYVLSYNRRLRIANWVCEHLTASTGTVYNEDVDRRRCDFVVDPSIHPLFSTTNEDYWGSGYDRGHLAAAANHRSSQNSMCATFFLSNMSPQVGSGFNHDAWEHLEKYCRHLVRSYKNVYVVTGPLFLPKIEADNQLYVKYKLIGKNRIAVPTHYFKVILGETTDNQLEMQSYILPNQPINDKTPMHMFQVPVDTIEKASGLILFDKVPRNAIKQIRPVLTPNS</sequence>
<dbReference type="EMBL" id="CALNXJ010000041">
    <property type="protein sequence ID" value="CAH3145992.1"/>
    <property type="molecule type" value="Genomic_DNA"/>
</dbReference>
<organism evidence="17 18">
    <name type="scientific">Pocillopora meandrina</name>
    <dbReference type="NCBI Taxonomy" id="46732"/>
    <lineage>
        <taxon>Eukaryota</taxon>
        <taxon>Metazoa</taxon>
        <taxon>Cnidaria</taxon>
        <taxon>Anthozoa</taxon>
        <taxon>Hexacorallia</taxon>
        <taxon>Scleractinia</taxon>
        <taxon>Astrocoeniina</taxon>
        <taxon>Pocilloporidae</taxon>
        <taxon>Pocillopora</taxon>
    </lineage>
</organism>
<evidence type="ECO:0000256" key="12">
    <source>
        <dbReference type="PIRSR" id="PIRSR640255-1"/>
    </source>
</evidence>
<dbReference type="PROSITE" id="PS01070">
    <property type="entry name" value="NUCLEASE_NON_SPEC"/>
    <property type="match status" value="1"/>
</dbReference>
<keyword evidence="5 13" id="KW-0479">Metal-binding</keyword>
<evidence type="ECO:0000256" key="5">
    <source>
        <dbReference type="ARBA" id="ARBA00022723"/>
    </source>
</evidence>
<evidence type="ECO:0000256" key="10">
    <source>
        <dbReference type="ARBA" id="ARBA00023128"/>
    </source>
</evidence>
<dbReference type="GO" id="GO:0006309">
    <property type="term" value="P:apoptotic DNA fragmentation"/>
    <property type="evidence" value="ECO:0007669"/>
    <property type="project" value="TreeGrafter"/>
</dbReference>
<dbReference type="Proteomes" id="UP001159428">
    <property type="component" value="Unassembled WGS sequence"/>
</dbReference>
<evidence type="ECO:0000313" key="17">
    <source>
        <dbReference type="EMBL" id="CAH3145992.1"/>
    </source>
</evidence>
<keyword evidence="9" id="KW-0809">Transit peptide</keyword>
<evidence type="ECO:0000256" key="3">
    <source>
        <dbReference type="ARBA" id="ARBA00010052"/>
    </source>
</evidence>
<keyword evidence="10" id="KW-0496">Mitochondrion</keyword>
<comment type="similarity">
    <text evidence="3 14">Belongs to the DNA/RNA non-specific endonuclease family.</text>
</comment>
<dbReference type="GO" id="GO:0005743">
    <property type="term" value="C:mitochondrial inner membrane"/>
    <property type="evidence" value="ECO:0007669"/>
    <property type="project" value="TreeGrafter"/>
</dbReference>
<dbReference type="InterPro" id="IPR044929">
    <property type="entry name" value="DNA/RNA_non-sp_Endonuclease_sf"/>
</dbReference>
<evidence type="ECO:0000256" key="13">
    <source>
        <dbReference type="PIRSR" id="PIRSR640255-2"/>
    </source>
</evidence>
<evidence type="ECO:0000313" key="18">
    <source>
        <dbReference type="Proteomes" id="UP001159428"/>
    </source>
</evidence>
<dbReference type="CDD" id="cd00091">
    <property type="entry name" value="NUC"/>
    <property type="match status" value="1"/>
</dbReference>
<dbReference type="SMART" id="SM00477">
    <property type="entry name" value="NUC"/>
    <property type="match status" value="1"/>
</dbReference>
<reference evidence="17 18" key="1">
    <citation type="submission" date="2022-05" db="EMBL/GenBank/DDBJ databases">
        <authorList>
            <consortium name="Genoscope - CEA"/>
            <person name="William W."/>
        </authorList>
    </citation>
    <scope>NUCLEOTIDE SEQUENCE [LARGE SCALE GENOMIC DNA]</scope>
</reference>
<evidence type="ECO:0000256" key="6">
    <source>
        <dbReference type="ARBA" id="ARBA00022759"/>
    </source>
</evidence>
<dbReference type="EC" id="3.1.30.-" evidence="14"/>
<evidence type="ECO:0000259" key="15">
    <source>
        <dbReference type="SMART" id="SM00477"/>
    </source>
</evidence>
<dbReference type="Gene3D" id="3.40.570.10">
    <property type="entry name" value="Extracellular Endonuclease, subunit A"/>
    <property type="match status" value="1"/>
</dbReference>
<keyword evidence="18" id="KW-1185">Reference proteome</keyword>
<dbReference type="InterPro" id="IPR001604">
    <property type="entry name" value="Endo_G_ENPP1-like_dom"/>
</dbReference>
<evidence type="ECO:0000256" key="4">
    <source>
        <dbReference type="ARBA" id="ARBA00022722"/>
    </source>
</evidence>
<dbReference type="InterPro" id="IPR044925">
    <property type="entry name" value="His-Me_finger_sf"/>
</dbReference>
<evidence type="ECO:0000256" key="9">
    <source>
        <dbReference type="ARBA" id="ARBA00022946"/>
    </source>
</evidence>
<keyword evidence="8" id="KW-0460">Magnesium</keyword>
<keyword evidence="7 14" id="KW-0378">Hydrolase</keyword>
<evidence type="ECO:0000256" key="14">
    <source>
        <dbReference type="RuleBase" id="RU366055"/>
    </source>
</evidence>
<dbReference type="PANTHER" id="PTHR13966:SF5">
    <property type="entry name" value="ENDONUCLEASE G, MITOCHONDRIAL"/>
    <property type="match status" value="1"/>
</dbReference>
<dbReference type="SUPFAM" id="SSF54060">
    <property type="entry name" value="His-Me finger endonucleases"/>
    <property type="match status" value="1"/>
</dbReference>
<name>A0AAU9XEG6_9CNID</name>
<feature type="binding site" evidence="13">
    <location>
        <position position="169"/>
    </location>
    <ligand>
        <name>Mg(2+)</name>
        <dbReference type="ChEBI" id="CHEBI:18420"/>
        <note>catalytic</note>
    </ligand>
</feature>
<feature type="active site" description="Proton acceptor" evidence="12">
    <location>
        <position position="137"/>
    </location>
</feature>
<dbReference type="Pfam" id="PF01223">
    <property type="entry name" value="Endonuclease_NS"/>
    <property type="match status" value="1"/>
</dbReference>
<evidence type="ECO:0000256" key="1">
    <source>
        <dbReference type="ARBA" id="ARBA00001946"/>
    </source>
</evidence>
<dbReference type="GO" id="GO:0003676">
    <property type="term" value="F:nucleic acid binding"/>
    <property type="evidence" value="ECO:0007669"/>
    <property type="project" value="InterPro"/>
</dbReference>
<dbReference type="PANTHER" id="PTHR13966">
    <property type="entry name" value="ENDONUCLEASE RELATED"/>
    <property type="match status" value="1"/>
</dbReference>
<feature type="domain" description="DNA/RNA non-specific endonuclease/pyrophosphatase/phosphodiesterase" evidence="16">
    <location>
        <begin position="70"/>
        <end position="282"/>
    </location>
</feature>
<dbReference type="InterPro" id="IPR040255">
    <property type="entry name" value="Non-specific_endonuclease"/>
</dbReference>
<evidence type="ECO:0000256" key="2">
    <source>
        <dbReference type="ARBA" id="ARBA00004173"/>
    </source>
</evidence>
<comment type="cofactor">
    <cofactor evidence="1 14">
        <name>Mg(2+)</name>
        <dbReference type="ChEBI" id="CHEBI:18420"/>
    </cofactor>
</comment>
<keyword evidence="11" id="KW-1015">Disulfide bond</keyword>